<dbReference type="Pfam" id="PF17647">
    <property type="entry name" value="DUF5518"/>
    <property type="match status" value="1"/>
</dbReference>
<keyword evidence="3" id="KW-1185">Reference proteome</keyword>
<dbReference type="InterPro" id="IPR040493">
    <property type="entry name" value="DUF5518"/>
</dbReference>
<feature type="transmembrane region" description="Helical" evidence="1">
    <location>
        <begin position="49"/>
        <end position="74"/>
    </location>
</feature>
<reference evidence="2 3" key="1">
    <citation type="journal article" date="2019" name="Int. J. Syst. Evol. Microbiol.">
        <title>The Global Catalogue of Microorganisms (GCM) 10K type strain sequencing project: providing services to taxonomists for standard genome sequencing and annotation.</title>
        <authorList>
            <consortium name="The Broad Institute Genomics Platform"/>
            <consortium name="The Broad Institute Genome Sequencing Center for Infectious Disease"/>
            <person name="Wu L."/>
            <person name="Ma J."/>
        </authorList>
    </citation>
    <scope>NUCLEOTIDE SEQUENCE [LARGE SCALE GENOMIC DNA]</scope>
    <source>
        <strain evidence="2 3">XZYJT29</strain>
    </source>
</reference>
<feature type="transmembrane region" description="Helical" evidence="1">
    <location>
        <begin position="12"/>
        <end position="37"/>
    </location>
</feature>
<proteinExistence type="predicted"/>
<evidence type="ECO:0000256" key="1">
    <source>
        <dbReference type="SAM" id="Phobius"/>
    </source>
</evidence>
<feature type="transmembrane region" description="Helical" evidence="1">
    <location>
        <begin position="86"/>
        <end position="110"/>
    </location>
</feature>
<name>A0ABD5Y9K0_9EURY</name>
<dbReference type="Proteomes" id="UP001596432">
    <property type="component" value="Unassembled WGS sequence"/>
</dbReference>
<comment type="caution">
    <text evidence="2">The sequence shown here is derived from an EMBL/GenBank/DDBJ whole genome shotgun (WGS) entry which is preliminary data.</text>
</comment>
<evidence type="ECO:0000313" key="2">
    <source>
        <dbReference type="EMBL" id="MFC7142369.1"/>
    </source>
</evidence>
<dbReference type="AlphaFoldDB" id="A0ABD5Y9K0"/>
<dbReference type="RefSeq" id="WP_274323436.1">
    <property type="nucleotide sequence ID" value="NZ_CP118158.1"/>
</dbReference>
<organism evidence="2 3">
    <name type="scientific">Halosimplex aquaticum</name>
    <dbReference type="NCBI Taxonomy" id="3026162"/>
    <lineage>
        <taxon>Archaea</taxon>
        <taxon>Methanobacteriati</taxon>
        <taxon>Methanobacteriota</taxon>
        <taxon>Stenosarchaea group</taxon>
        <taxon>Halobacteria</taxon>
        <taxon>Halobacteriales</taxon>
        <taxon>Haloarculaceae</taxon>
        <taxon>Halosimplex</taxon>
    </lineage>
</organism>
<dbReference type="EMBL" id="JBHTAS010000001">
    <property type="protein sequence ID" value="MFC7142369.1"/>
    <property type="molecule type" value="Genomic_DNA"/>
</dbReference>
<keyword evidence="1" id="KW-1133">Transmembrane helix</keyword>
<protein>
    <submittedName>
        <fullName evidence="2">DUF5518 domain-containing protein</fullName>
    </submittedName>
</protein>
<keyword evidence="1" id="KW-0472">Membrane</keyword>
<gene>
    <name evidence="2" type="ORF">ACFQMA_21345</name>
</gene>
<sequence>MDEGNTFLNALVGAVVTAVSASFIPFSPVLGGALAGYFQGGTRSDGLKVGAISGAIALVPVVAVLFLVLSFLGFVSVGSGEGVFPFAIGGVIVVFVFVALAVYTVGLSALGGWIGNYVKYDTDVDL</sequence>
<accession>A0ABD5Y9K0</accession>
<keyword evidence="1" id="KW-0812">Transmembrane</keyword>
<evidence type="ECO:0000313" key="3">
    <source>
        <dbReference type="Proteomes" id="UP001596432"/>
    </source>
</evidence>
<dbReference type="GeneID" id="78822709"/>